<dbReference type="AlphaFoldDB" id="I7GID5"/>
<name>I7GID5_MACFA</name>
<evidence type="ECO:0000256" key="1">
    <source>
        <dbReference type="SAM" id="MobiDB-lite"/>
    </source>
</evidence>
<dbReference type="EMBL" id="AB172656">
    <property type="protein sequence ID" value="BAE89718.1"/>
    <property type="molecule type" value="mRNA"/>
</dbReference>
<protein>
    <submittedName>
        <fullName evidence="2">Macaca fascicularis brain cDNA clone: QflA-19108, similar to human solute carrier family 25, (mitochondrial carrier),member 18 (SLC25A18), mRNA, RefSeq: NM_031481.1</fullName>
    </submittedName>
</protein>
<organism evidence="2">
    <name type="scientific">Macaca fascicularis</name>
    <name type="common">Crab-eating macaque</name>
    <name type="synonym">Cynomolgus monkey</name>
    <dbReference type="NCBI Taxonomy" id="9541"/>
    <lineage>
        <taxon>Eukaryota</taxon>
        <taxon>Metazoa</taxon>
        <taxon>Chordata</taxon>
        <taxon>Craniata</taxon>
        <taxon>Vertebrata</taxon>
        <taxon>Euteleostomi</taxon>
        <taxon>Mammalia</taxon>
        <taxon>Eutheria</taxon>
        <taxon>Euarchontoglires</taxon>
        <taxon>Primates</taxon>
        <taxon>Haplorrhini</taxon>
        <taxon>Catarrhini</taxon>
        <taxon>Cercopithecidae</taxon>
        <taxon>Cercopithecinae</taxon>
        <taxon>Macaca</taxon>
    </lineage>
</organism>
<sequence>MLCHREAKHKPWRARSQQPMGLACAAPRSRTPVPAPGACHWELLVYHPRPHQQQQK</sequence>
<proteinExistence type="evidence at transcript level"/>
<accession>I7GID5</accession>
<feature type="region of interest" description="Disordered" evidence="1">
    <location>
        <begin position="1"/>
        <end position="21"/>
    </location>
</feature>
<reference evidence="2" key="1">
    <citation type="journal article" date="2007" name="PLoS Biol.">
        <title>Rate of evolution in brain-expressed genes in humans and other primates.</title>
        <authorList>
            <person name="Wang H.-Y."/>
            <person name="Chien H.-C."/>
            <person name="Osada N."/>
            <person name="Hashimoto K."/>
            <person name="Sugano S."/>
            <person name="Gojobori T."/>
            <person name="Chou C.-K."/>
            <person name="Tsai S.-F."/>
            <person name="Wu C.-I."/>
            <person name="Shen C.-K.J."/>
        </authorList>
    </citation>
    <scope>NUCLEOTIDE SEQUENCE</scope>
</reference>
<evidence type="ECO:0000313" key="2">
    <source>
        <dbReference type="EMBL" id="BAE89718.1"/>
    </source>
</evidence>
<feature type="compositionally biased region" description="Basic residues" evidence="1">
    <location>
        <begin position="1"/>
        <end position="13"/>
    </location>
</feature>